<protein>
    <submittedName>
        <fullName evidence="1">Uncharacterized protein</fullName>
    </submittedName>
</protein>
<comment type="caution">
    <text evidence="1">The sequence shown here is derived from an EMBL/GenBank/DDBJ whole genome shotgun (WGS) entry which is preliminary data.</text>
</comment>
<gene>
    <name evidence="1" type="ORF">C5Y83_09355</name>
</gene>
<proteinExistence type="predicted"/>
<evidence type="ECO:0000313" key="2">
    <source>
        <dbReference type="Proteomes" id="UP000238322"/>
    </source>
</evidence>
<dbReference type="Proteomes" id="UP000238322">
    <property type="component" value="Unassembled WGS sequence"/>
</dbReference>
<organism evidence="1 2">
    <name type="scientific">Blastopirellula marina</name>
    <dbReference type="NCBI Taxonomy" id="124"/>
    <lineage>
        <taxon>Bacteria</taxon>
        <taxon>Pseudomonadati</taxon>
        <taxon>Planctomycetota</taxon>
        <taxon>Planctomycetia</taxon>
        <taxon>Pirellulales</taxon>
        <taxon>Pirellulaceae</taxon>
        <taxon>Blastopirellula</taxon>
    </lineage>
</organism>
<dbReference type="EMBL" id="PUHY01000006">
    <property type="protein sequence ID" value="PQO36116.1"/>
    <property type="molecule type" value="Genomic_DNA"/>
</dbReference>
<evidence type="ECO:0000313" key="1">
    <source>
        <dbReference type="EMBL" id="PQO36116.1"/>
    </source>
</evidence>
<sequence>MSIFEEIEQLQNDLDAFIAGGQPEAMVRAAESKLDGRKVSGLFSVLYYRSSGLHVGKPASTKP</sequence>
<reference evidence="1 2" key="1">
    <citation type="submission" date="2018-02" db="EMBL/GenBank/DDBJ databases">
        <title>Comparative genomes isolates from brazilian mangrove.</title>
        <authorList>
            <person name="Araujo J.E."/>
            <person name="Taketani R.G."/>
            <person name="Silva M.C.P."/>
            <person name="Loureco M.V."/>
            <person name="Andreote F.D."/>
        </authorList>
    </citation>
    <scope>NUCLEOTIDE SEQUENCE [LARGE SCALE GENOMIC DNA]</scope>
    <source>
        <strain evidence="1 2">Hex-1 MGV</strain>
    </source>
</reference>
<accession>A0A2S8FVA5</accession>
<dbReference type="RefSeq" id="WP_105329405.1">
    <property type="nucleotide sequence ID" value="NZ_PUHY01000006.1"/>
</dbReference>
<dbReference type="OrthoDB" id="288998at2"/>
<dbReference type="AlphaFoldDB" id="A0A2S8FVA5"/>
<name>A0A2S8FVA5_9BACT</name>